<dbReference type="InterPro" id="IPR001254">
    <property type="entry name" value="Trypsin_dom"/>
</dbReference>
<evidence type="ECO:0000256" key="3">
    <source>
        <dbReference type="ARBA" id="ARBA00023157"/>
    </source>
</evidence>
<dbReference type="InterPro" id="IPR018114">
    <property type="entry name" value="TRYPSIN_HIS"/>
</dbReference>
<dbReference type="PROSITE" id="PS00134">
    <property type="entry name" value="TRYPSIN_HIS"/>
    <property type="match status" value="1"/>
</dbReference>
<keyword evidence="2" id="KW-0964">Secreted</keyword>
<evidence type="ECO:0000259" key="5">
    <source>
        <dbReference type="PROSITE" id="PS50240"/>
    </source>
</evidence>
<keyword evidence="3" id="KW-1015">Disulfide bond</keyword>
<dbReference type="GO" id="GO:0004252">
    <property type="term" value="F:serine-type endopeptidase activity"/>
    <property type="evidence" value="ECO:0007669"/>
    <property type="project" value="InterPro"/>
</dbReference>
<dbReference type="InterPro" id="IPR001314">
    <property type="entry name" value="Peptidase_S1A"/>
</dbReference>
<dbReference type="PRINTS" id="PR00722">
    <property type="entry name" value="CHYMOTRYPSIN"/>
</dbReference>
<name>A0A6A7FQZ3_9CRUS</name>
<dbReference type="CDD" id="cd00190">
    <property type="entry name" value="Tryp_SPc"/>
    <property type="match status" value="1"/>
</dbReference>
<organism evidence="6">
    <name type="scientific">Hirondellea gigas</name>
    <dbReference type="NCBI Taxonomy" id="1518452"/>
    <lineage>
        <taxon>Eukaryota</taxon>
        <taxon>Metazoa</taxon>
        <taxon>Ecdysozoa</taxon>
        <taxon>Arthropoda</taxon>
        <taxon>Crustacea</taxon>
        <taxon>Multicrustacea</taxon>
        <taxon>Malacostraca</taxon>
        <taxon>Eumalacostraca</taxon>
        <taxon>Peracarida</taxon>
        <taxon>Amphipoda</taxon>
        <taxon>Amphilochidea</taxon>
        <taxon>Lysianassida</taxon>
        <taxon>Lysianassidira</taxon>
        <taxon>Lysianassoidea</taxon>
        <taxon>Lysianassidae</taxon>
        <taxon>Hirondellea</taxon>
    </lineage>
</organism>
<comment type="subcellular location">
    <subcellularLocation>
        <location evidence="1">Secreted</location>
    </subcellularLocation>
</comment>
<proteinExistence type="evidence at transcript level"/>
<dbReference type="GO" id="GO:0005576">
    <property type="term" value="C:extracellular region"/>
    <property type="evidence" value="ECO:0007669"/>
    <property type="project" value="UniProtKB-SubCell"/>
</dbReference>
<dbReference type="PANTHER" id="PTHR24256">
    <property type="entry name" value="TRYPTASE-RELATED"/>
    <property type="match status" value="1"/>
</dbReference>
<dbReference type="Gene3D" id="2.40.10.10">
    <property type="entry name" value="Trypsin-like serine proteases"/>
    <property type="match status" value="1"/>
</dbReference>
<evidence type="ECO:0000256" key="4">
    <source>
        <dbReference type="ARBA" id="ARBA00024195"/>
    </source>
</evidence>
<sequence>MAAVLQTEYIGDEEVNLYVCGGSLIYPDVVLTAAHCVQSWQTTPSILKVRLGEWDTQRTYELYTHVDRRVKQVITHERFNAGSLSNDFAILFLESPVVLTPHIDTICLPDQFTSVDSNRCFVTGWGKNEFGKVGEYQNILKKVSLPLVDHHDCQNALRTTRLGQFFNLHASFNCAGGGIDGQDACKGDGGSPLVCPLLSNSHSYVQVGIVAWGIGCGEPGIPGVYGNVFKGVEWVHNKLQTLPFNRPA</sequence>
<protein>
    <submittedName>
        <fullName evidence="6">Plasma kallikrein-like</fullName>
    </submittedName>
</protein>
<evidence type="ECO:0000256" key="2">
    <source>
        <dbReference type="ARBA" id="ARBA00022525"/>
    </source>
</evidence>
<dbReference type="FunFam" id="2.40.10.10:FF:000038">
    <property type="entry name" value="Serine protease"/>
    <property type="match status" value="1"/>
</dbReference>
<accession>A0A6A7FQZ3</accession>
<feature type="domain" description="Peptidase S1" evidence="5">
    <location>
        <begin position="1"/>
        <end position="240"/>
    </location>
</feature>
<dbReference type="GO" id="GO:0006508">
    <property type="term" value="P:proteolysis"/>
    <property type="evidence" value="ECO:0007669"/>
    <property type="project" value="InterPro"/>
</dbReference>
<dbReference type="SMART" id="SM00020">
    <property type="entry name" value="Tryp_SPc"/>
    <property type="match status" value="1"/>
</dbReference>
<dbReference type="SUPFAM" id="SSF50494">
    <property type="entry name" value="Trypsin-like serine proteases"/>
    <property type="match status" value="1"/>
</dbReference>
<dbReference type="AlphaFoldDB" id="A0A6A7FQZ3"/>
<dbReference type="InterPro" id="IPR043504">
    <property type="entry name" value="Peptidase_S1_PA_chymotrypsin"/>
</dbReference>
<comment type="similarity">
    <text evidence="4">Belongs to the peptidase S1 family. CLIP subfamily.</text>
</comment>
<dbReference type="Pfam" id="PF00089">
    <property type="entry name" value="Trypsin"/>
    <property type="match status" value="1"/>
</dbReference>
<dbReference type="InterPro" id="IPR009003">
    <property type="entry name" value="Peptidase_S1_PA"/>
</dbReference>
<reference evidence="6" key="1">
    <citation type="submission" date="2017-11" db="EMBL/GenBank/DDBJ databases">
        <title>The sensing device of the deep-sea amphipod.</title>
        <authorList>
            <person name="Kobayashi H."/>
            <person name="Nagahama T."/>
            <person name="Arai W."/>
            <person name="Sasagawa Y."/>
            <person name="Umeda M."/>
            <person name="Hayashi T."/>
            <person name="Nikaido I."/>
            <person name="Watanabe H."/>
            <person name="Oguri K."/>
            <person name="Kitazato H."/>
            <person name="Fujioka K."/>
            <person name="Kido Y."/>
            <person name="Takami H."/>
        </authorList>
    </citation>
    <scope>NUCLEOTIDE SEQUENCE</scope>
    <source>
        <tissue evidence="6">Whole body</tissue>
    </source>
</reference>
<evidence type="ECO:0000256" key="1">
    <source>
        <dbReference type="ARBA" id="ARBA00004613"/>
    </source>
</evidence>
<dbReference type="InterPro" id="IPR051487">
    <property type="entry name" value="Ser/Thr_Proteases_Immune/Dev"/>
</dbReference>
<evidence type="ECO:0000313" key="6">
    <source>
        <dbReference type="EMBL" id="LAC20634.1"/>
    </source>
</evidence>
<dbReference type="EMBL" id="IACT01001278">
    <property type="protein sequence ID" value="LAC20634.1"/>
    <property type="molecule type" value="mRNA"/>
</dbReference>
<dbReference type="PROSITE" id="PS50240">
    <property type="entry name" value="TRYPSIN_DOM"/>
    <property type="match status" value="1"/>
</dbReference>